<dbReference type="CDD" id="cd19438">
    <property type="entry name" value="lipocalin_Blc-like"/>
    <property type="match status" value="1"/>
</dbReference>
<dbReference type="PROSITE" id="PS51257">
    <property type="entry name" value="PROKAR_LIPOPROTEIN"/>
    <property type="match status" value="1"/>
</dbReference>
<feature type="chain" id="PRO_5033202280" evidence="2">
    <location>
        <begin position="28"/>
        <end position="185"/>
    </location>
</feature>
<dbReference type="InterPro" id="IPR047202">
    <property type="entry name" value="Lipocalin_Blc-like_dom"/>
</dbReference>
<name>A0A7T0G154_9BACT</name>
<keyword evidence="2" id="KW-0732">Signal</keyword>
<evidence type="ECO:0000313" key="4">
    <source>
        <dbReference type="EMBL" id="QPJ63015.1"/>
    </source>
</evidence>
<protein>
    <submittedName>
        <fullName evidence="4">Lipocalin family protein</fullName>
    </submittedName>
</protein>
<evidence type="ECO:0000259" key="3">
    <source>
        <dbReference type="Pfam" id="PF08212"/>
    </source>
</evidence>
<dbReference type="GO" id="GO:0006950">
    <property type="term" value="P:response to stress"/>
    <property type="evidence" value="ECO:0007669"/>
    <property type="project" value="UniProtKB-ARBA"/>
</dbReference>
<evidence type="ECO:0000256" key="1">
    <source>
        <dbReference type="ARBA" id="ARBA00006889"/>
    </source>
</evidence>
<dbReference type="SUPFAM" id="SSF50814">
    <property type="entry name" value="Lipocalins"/>
    <property type="match status" value="1"/>
</dbReference>
<gene>
    <name evidence="4" type="ORF">G3M70_14465</name>
</gene>
<evidence type="ECO:0000256" key="2">
    <source>
        <dbReference type="PIRNR" id="PIRNR036893"/>
    </source>
</evidence>
<dbReference type="AlphaFoldDB" id="A0A7T0G154"/>
<accession>A0A7T0G154</accession>
<dbReference type="PANTHER" id="PTHR10612:SF34">
    <property type="entry name" value="APOLIPOPROTEIN D"/>
    <property type="match status" value="1"/>
</dbReference>
<feature type="domain" description="Lipocalin/cytosolic fatty-acid binding" evidence="3">
    <location>
        <begin position="41"/>
        <end position="183"/>
    </location>
</feature>
<dbReference type="Gene3D" id="2.40.128.20">
    <property type="match status" value="1"/>
</dbReference>
<dbReference type="PRINTS" id="PR01171">
    <property type="entry name" value="BCTLIPOCALIN"/>
</dbReference>
<organism evidence="4 5">
    <name type="scientific">Candidatus Nitronauta litoralis</name>
    <dbReference type="NCBI Taxonomy" id="2705533"/>
    <lineage>
        <taxon>Bacteria</taxon>
        <taxon>Pseudomonadati</taxon>
        <taxon>Nitrospinota/Tectimicrobiota group</taxon>
        <taxon>Nitrospinota</taxon>
        <taxon>Nitrospinia</taxon>
        <taxon>Nitrospinales</taxon>
        <taxon>Nitrospinaceae</taxon>
        <taxon>Candidatus Nitronauta</taxon>
    </lineage>
</organism>
<feature type="signal peptide" evidence="2">
    <location>
        <begin position="1"/>
        <end position="27"/>
    </location>
</feature>
<dbReference type="Pfam" id="PF08212">
    <property type="entry name" value="Lipocalin_2"/>
    <property type="match status" value="1"/>
</dbReference>
<dbReference type="InterPro" id="IPR000566">
    <property type="entry name" value="Lipocln_cytosolic_FA-bd_dom"/>
</dbReference>
<evidence type="ECO:0000313" key="5">
    <source>
        <dbReference type="Proteomes" id="UP000594688"/>
    </source>
</evidence>
<dbReference type="InterPro" id="IPR012674">
    <property type="entry name" value="Calycin"/>
</dbReference>
<dbReference type="InterPro" id="IPR022271">
    <property type="entry name" value="Lipocalin_ApoD"/>
</dbReference>
<dbReference type="InterPro" id="IPR002446">
    <property type="entry name" value="Lipocalin_bac"/>
</dbReference>
<dbReference type="Proteomes" id="UP000594688">
    <property type="component" value="Chromosome"/>
</dbReference>
<dbReference type="KEGG" id="nli:G3M70_14465"/>
<sequence>MRIFSIRFYKRIIQVGLVIFMAACAHAPDTSKPPLVVVPYVDYKQYVGTWYEIARFTHFFEEGCVAATATYRLMRDGKHIEVINRCHEGTVDGPLKEAQAKAWVEDPPIQAKLKVQFFWPFVGDYWIIDLAPDYRYAVVSAPDRDYLWILSRTPQMNPTDYDTVIANLKTQRFDLTRLEHPPQIR</sequence>
<proteinExistence type="inferred from homology"/>
<comment type="similarity">
    <text evidence="1 2">Belongs to the calycin superfamily. Lipocalin family.</text>
</comment>
<dbReference type="PANTHER" id="PTHR10612">
    <property type="entry name" value="APOLIPOPROTEIN D"/>
    <property type="match status" value="1"/>
</dbReference>
<dbReference type="EMBL" id="CP048685">
    <property type="protein sequence ID" value="QPJ63015.1"/>
    <property type="molecule type" value="Genomic_DNA"/>
</dbReference>
<reference evidence="4 5" key="1">
    <citation type="submission" date="2020-02" db="EMBL/GenBank/DDBJ databases">
        <title>Genomic and physiological characterization of two novel Nitrospinaceae genera.</title>
        <authorList>
            <person name="Mueller A.J."/>
            <person name="Jung M.-Y."/>
            <person name="Strachan C.R."/>
            <person name="Herbold C.W."/>
            <person name="Kirkegaard R.H."/>
            <person name="Daims H."/>
        </authorList>
    </citation>
    <scope>NUCLEOTIDE SEQUENCE [LARGE SCALE GENOMIC DNA]</scope>
    <source>
        <strain evidence="4">EB</strain>
    </source>
</reference>
<dbReference type="PIRSF" id="PIRSF036893">
    <property type="entry name" value="Lipocalin_ApoD"/>
    <property type="match status" value="1"/>
</dbReference>